<comment type="function">
    <text evidence="11">Catalyzes the addition and repair of the essential 3'-terminal CCA sequence in tRNAs without using a nucleic acid template. Adds these three nucleotides in the order of C, C, and A to the tRNA nucleotide-73, using CTP and ATP as substrates and producing inorganic pyrophosphate. tRNA 3'-terminal CCA addition is required both for tRNA processing and repair. Also involved in tRNA surveillance by mediating tandem CCA addition to generate a CCACCA at the 3' terminus of unstable tRNAs. While stable tRNAs receive only 3'-terminal CCA, unstable tRNAs are marked with CCACCA and rapidly degraded.</text>
</comment>
<comment type="caution">
    <text evidence="15">The sequence shown here is derived from an EMBL/GenBank/DDBJ whole genome shotgun (WGS) entry which is preliminary data.</text>
</comment>
<feature type="binding site" evidence="11">
    <location>
        <position position="45"/>
    </location>
    <ligand>
        <name>Mg(2+)</name>
        <dbReference type="ChEBI" id="CHEBI:18420"/>
    </ligand>
</feature>
<keyword evidence="5 11" id="KW-0479">Metal-binding</keyword>
<feature type="binding site" evidence="11">
    <location>
        <position position="33"/>
    </location>
    <ligand>
        <name>ATP</name>
        <dbReference type="ChEBI" id="CHEBI:30616"/>
    </ligand>
</feature>
<dbReference type="Gene3D" id="1.10.246.80">
    <property type="match status" value="1"/>
</dbReference>
<evidence type="ECO:0000256" key="10">
    <source>
        <dbReference type="ARBA" id="ARBA00022884"/>
    </source>
</evidence>
<feature type="domain" description="tRNA nucleotidyltransferase/poly(A) polymerase RNA and SrmB- binding" evidence="13">
    <location>
        <begin position="172"/>
        <end position="232"/>
    </location>
</feature>
<feature type="binding site" evidence="11">
    <location>
        <position position="160"/>
    </location>
    <ligand>
        <name>ATP</name>
        <dbReference type="ChEBI" id="CHEBI:30616"/>
    </ligand>
</feature>
<evidence type="ECO:0000256" key="9">
    <source>
        <dbReference type="ARBA" id="ARBA00022842"/>
    </source>
</evidence>
<accession>A0A5D4KI20</accession>
<dbReference type="PANTHER" id="PTHR46173:SF1">
    <property type="entry name" value="CCA TRNA NUCLEOTIDYLTRANSFERASE 1, MITOCHONDRIAL"/>
    <property type="match status" value="1"/>
</dbReference>
<dbReference type="GO" id="GO:0001680">
    <property type="term" value="P:tRNA 3'-terminal CCA addition"/>
    <property type="evidence" value="ECO:0007669"/>
    <property type="project" value="UniProtKB-UniRule"/>
</dbReference>
<dbReference type="SUPFAM" id="SSF81301">
    <property type="entry name" value="Nucleotidyltransferase"/>
    <property type="match status" value="1"/>
</dbReference>
<sequence length="396" mass="45510">MIMLPDLFQRALPVLKELEDAGYQAYFVGGSVRDLLLNRKTNDIDIATSALPHQVKAVFPKTIDVGIEHGTVVAVYNQTPYEITTFRSEDDYKDHRRPDSVTFITSLKEDLQRRDFTINAMAMDSSGELHDPFLGREDLKARVIRTVGDADERFKEDALRMMRAVRFMAQLDFSIDADTFNSILNNRDTLQYIAIERLSAEFEKLLAAPYKRASFKVMEETRLYEFLPELKSEVVRTAAVLPVDHLTYGQMWLLLNHLSQYSSDFLNQWRLPSKKIKYISSASSFLSRRMEKEWTAYSVYLAGMPAAIDVERVYQVLNSSVGKADDSYLRDMHDSLPIKKRDELDLSGNDLMKWTGKTGGPWIKELIEKTERAVIQGEVPNEKSTIREWLGLCNHQ</sequence>
<feature type="domain" description="Poly A polymerase head" evidence="12">
    <location>
        <begin position="25"/>
        <end position="145"/>
    </location>
</feature>
<dbReference type="InterPro" id="IPR002646">
    <property type="entry name" value="PolA_pol_head_dom"/>
</dbReference>
<dbReference type="Gene3D" id="1.20.58.560">
    <property type="match status" value="1"/>
</dbReference>
<dbReference type="Proteomes" id="UP000323317">
    <property type="component" value="Unassembled WGS sequence"/>
</dbReference>
<dbReference type="Pfam" id="PF01743">
    <property type="entry name" value="PolyA_pol"/>
    <property type="match status" value="1"/>
</dbReference>
<organism evidence="15 16">
    <name type="scientific">Rossellomorea vietnamensis</name>
    <dbReference type="NCBI Taxonomy" id="218284"/>
    <lineage>
        <taxon>Bacteria</taxon>
        <taxon>Bacillati</taxon>
        <taxon>Bacillota</taxon>
        <taxon>Bacilli</taxon>
        <taxon>Bacillales</taxon>
        <taxon>Bacillaceae</taxon>
        <taxon>Rossellomorea</taxon>
    </lineage>
</organism>
<evidence type="ECO:0000313" key="16">
    <source>
        <dbReference type="Proteomes" id="UP000323317"/>
    </source>
</evidence>
<protein>
    <recommendedName>
        <fullName evidence="11">CCA-adding enzyme</fullName>
        <ecNumber evidence="11">2.7.7.72</ecNumber>
    </recommendedName>
    <alternativeName>
        <fullName evidence="11">CCA tRNA nucleotidyltransferase</fullName>
    </alternativeName>
    <alternativeName>
        <fullName evidence="11">tRNA CCA-pyrophosphorylase</fullName>
    </alternativeName>
    <alternativeName>
        <fullName evidence="11">tRNA adenylyl-/cytidylyl- transferase</fullName>
    </alternativeName>
    <alternativeName>
        <fullName evidence="11">tRNA nucleotidyltransferase</fullName>
    </alternativeName>
    <alternativeName>
        <fullName evidence="11">tRNA-NT</fullName>
    </alternativeName>
</protein>
<dbReference type="CDD" id="cd05398">
    <property type="entry name" value="NT_ClassII-CCAase"/>
    <property type="match status" value="1"/>
</dbReference>
<dbReference type="InterPro" id="IPR032828">
    <property type="entry name" value="PolyA_RNA-bd"/>
</dbReference>
<dbReference type="HAMAP" id="MF_01263">
    <property type="entry name" value="CCA_bact_type3"/>
    <property type="match status" value="1"/>
</dbReference>
<feature type="binding site" evidence="11">
    <location>
        <position position="157"/>
    </location>
    <ligand>
        <name>ATP</name>
        <dbReference type="ChEBI" id="CHEBI:30616"/>
    </ligand>
</feature>
<proteinExistence type="inferred from homology"/>
<reference evidence="15 16" key="1">
    <citation type="submission" date="2019-08" db="EMBL/GenBank/DDBJ databases">
        <title>Bacillus genomes from the desert of Cuatro Cienegas, Coahuila.</title>
        <authorList>
            <person name="Olmedo-Alvarez G."/>
        </authorList>
    </citation>
    <scope>NUCLEOTIDE SEQUENCE [LARGE SCALE GENOMIC DNA]</scope>
    <source>
        <strain evidence="15 16">CH40_1T</strain>
    </source>
</reference>
<dbReference type="EMBL" id="VTEH01000003">
    <property type="protein sequence ID" value="TYR76480.1"/>
    <property type="molecule type" value="Genomic_DNA"/>
</dbReference>
<gene>
    <name evidence="11" type="primary">cca</name>
    <name evidence="15" type="ORF">FZC79_06245</name>
</gene>
<keyword evidence="2 11" id="KW-0808">Transferase</keyword>
<dbReference type="Gene3D" id="1.10.110.30">
    <property type="match status" value="1"/>
</dbReference>
<dbReference type="EC" id="2.7.7.72" evidence="11"/>
<dbReference type="PANTHER" id="PTHR46173">
    <property type="entry name" value="CCA TRNA NUCLEOTIDYLTRANSFERASE 1, MITOCHONDRIAL"/>
    <property type="match status" value="1"/>
</dbReference>
<feature type="binding site" evidence="11">
    <location>
        <position position="30"/>
    </location>
    <ligand>
        <name>CTP</name>
        <dbReference type="ChEBI" id="CHEBI:37563"/>
    </ligand>
</feature>
<evidence type="ECO:0000256" key="8">
    <source>
        <dbReference type="ARBA" id="ARBA00022840"/>
    </source>
</evidence>
<dbReference type="GO" id="GO:0042245">
    <property type="term" value="P:RNA repair"/>
    <property type="evidence" value="ECO:0007669"/>
    <property type="project" value="UniProtKB-KW"/>
</dbReference>
<dbReference type="RefSeq" id="WP_148945972.1">
    <property type="nucleotide sequence ID" value="NZ_VTEH01000003.1"/>
</dbReference>
<evidence type="ECO:0000256" key="4">
    <source>
        <dbReference type="ARBA" id="ARBA00022695"/>
    </source>
</evidence>
<feature type="binding site" evidence="11">
    <location>
        <position position="166"/>
    </location>
    <ligand>
        <name>ATP</name>
        <dbReference type="ChEBI" id="CHEBI:30616"/>
    </ligand>
</feature>
<dbReference type="InterPro" id="IPR043519">
    <property type="entry name" value="NT_sf"/>
</dbReference>
<keyword evidence="7 11" id="KW-0692">RNA repair</keyword>
<dbReference type="AlphaFoldDB" id="A0A5D4KI20"/>
<dbReference type="GO" id="GO:0005524">
    <property type="term" value="F:ATP binding"/>
    <property type="evidence" value="ECO:0007669"/>
    <property type="project" value="UniProtKB-UniRule"/>
</dbReference>
<feature type="binding site" evidence="11">
    <location>
        <position position="160"/>
    </location>
    <ligand>
        <name>CTP</name>
        <dbReference type="ChEBI" id="CHEBI:37563"/>
    </ligand>
</feature>
<dbReference type="Gene3D" id="3.30.460.10">
    <property type="entry name" value="Beta Polymerase, domain 2"/>
    <property type="match status" value="1"/>
</dbReference>
<dbReference type="NCBIfam" id="NF009814">
    <property type="entry name" value="PRK13299.1"/>
    <property type="match status" value="1"/>
</dbReference>
<dbReference type="SUPFAM" id="SSF81891">
    <property type="entry name" value="Poly A polymerase C-terminal region-like"/>
    <property type="match status" value="1"/>
</dbReference>
<evidence type="ECO:0000259" key="13">
    <source>
        <dbReference type="Pfam" id="PF12627"/>
    </source>
</evidence>
<evidence type="ECO:0000256" key="5">
    <source>
        <dbReference type="ARBA" id="ARBA00022723"/>
    </source>
</evidence>
<feature type="binding site" evidence="11">
    <location>
        <position position="43"/>
    </location>
    <ligand>
        <name>Mg(2+)</name>
        <dbReference type="ChEBI" id="CHEBI:18420"/>
    </ligand>
</feature>
<dbReference type="GO" id="GO:0000287">
    <property type="term" value="F:magnesium ion binding"/>
    <property type="evidence" value="ECO:0007669"/>
    <property type="project" value="UniProtKB-UniRule"/>
</dbReference>
<evidence type="ECO:0000256" key="6">
    <source>
        <dbReference type="ARBA" id="ARBA00022741"/>
    </source>
</evidence>
<keyword evidence="4 11" id="KW-0548">Nucleotidyltransferase</keyword>
<evidence type="ECO:0000256" key="2">
    <source>
        <dbReference type="ARBA" id="ARBA00022679"/>
    </source>
</evidence>
<dbReference type="GO" id="GO:0000049">
    <property type="term" value="F:tRNA binding"/>
    <property type="evidence" value="ECO:0007669"/>
    <property type="project" value="UniProtKB-UniRule"/>
</dbReference>
<keyword evidence="6 11" id="KW-0547">Nucleotide-binding</keyword>
<feature type="domain" description="CCA-adding enzyme C-terminal" evidence="14">
    <location>
        <begin position="250"/>
        <end position="390"/>
    </location>
</feature>
<comment type="catalytic activity">
    <reaction evidence="11">
        <text>a tRNA with a 3' CCA end + 2 CTP + ATP = a tRNA with a 3' CCACCA end + 3 diphosphate</text>
        <dbReference type="Rhea" id="RHEA:76235"/>
        <dbReference type="Rhea" id="RHEA-COMP:10468"/>
        <dbReference type="Rhea" id="RHEA-COMP:18655"/>
        <dbReference type="ChEBI" id="CHEBI:30616"/>
        <dbReference type="ChEBI" id="CHEBI:33019"/>
        <dbReference type="ChEBI" id="CHEBI:37563"/>
        <dbReference type="ChEBI" id="CHEBI:83071"/>
        <dbReference type="ChEBI" id="CHEBI:195187"/>
    </reaction>
</comment>
<evidence type="ECO:0000256" key="11">
    <source>
        <dbReference type="HAMAP-Rule" id="MF_01263"/>
    </source>
</evidence>
<keyword evidence="3 11" id="KW-0819">tRNA processing</keyword>
<dbReference type="InterPro" id="IPR023068">
    <property type="entry name" value="CCA-adding_enz_firmicutes"/>
</dbReference>
<comment type="miscellaneous">
    <text evidence="11">A single active site specifically recognizes both ATP and CTP and is responsible for their addition.</text>
</comment>
<keyword evidence="10 11" id="KW-0694">RNA-binding</keyword>
<dbReference type="InterPro" id="IPR032810">
    <property type="entry name" value="CCA-adding_enz_C"/>
</dbReference>
<dbReference type="Pfam" id="PF12627">
    <property type="entry name" value="PolyA_pol_RNAbd"/>
    <property type="match status" value="1"/>
</dbReference>
<dbReference type="Pfam" id="PF13735">
    <property type="entry name" value="tRNA_NucTran2_2"/>
    <property type="match status" value="1"/>
</dbReference>
<comment type="catalytic activity">
    <reaction evidence="11">
        <text>a tRNA precursor + 2 CTP + ATP = a tRNA with a 3' CCA end + 3 diphosphate</text>
        <dbReference type="Rhea" id="RHEA:14433"/>
        <dbReference type="Rhea" id="RHEA-COMP:10465"/>
        <dbReference type="Rhea" id="RHEA-COMP:10468"/>
        <dbReference type="ChEBI" id="CHEBI:30616"/>
        <dbReference type="ChEBI" id="CHEBI:33019"/>
        <dbReference type="ChEBI" id="CHEBI:37563"/>
        <dbReference type="ChEBI" id="CHEBI:74896"/>
        <dbReference type="ChEBI" id="CHEBI:83071"/>
        <dbReference type="EC" id="2.7.7.72"/>
    </reaction>
</comment>
<comment type="cofactor">
    <cofactor evidence="1 11">
        <name>Mg(2+)</name>
        <dbReference type="ChEBI" id="CHEBI:18420"/>
    </cofactor>
</comment>
<feature type="binding site" evidence="11">
    <location>
        <position position="157"/>
    </location>
    <ligand>
        <name>CTP</name>
        <dbReference type="ChEBI" id="CHEBI:37563"/>
    </ligand>
</feature>
<feature type="binding site" evidence="11">
    <location>
        <position position="163"/>
    </location>
    <ligand>
        <name>ATP</name>
        <dbReference type="ChEBI" id="CHEBI:30616"/>
    </ligand>
</feature>
<name>A0A5D4KI20_9BACI</name>
<comment type="similarity">
    <text evidence="11">Belongs to the tRNA nucleotidyltransferase/poly(A) polymerase family. Bacterial CCA-adding enzyme type 3 subfamily.</text>
</comment>
<evidence type="ECO:0000256" key="1">
    <source>
        <dbReference type="ARBA" id="ARBA00001946"/>
    </source>
</evidence>
<feature type="binding site" evidence="11">
    <location>
        <position position="33"/>
    </location>
    <ligand>
        <name>CTP</name>
        <dbReference type="ChEBI" id="CHEBI:37563"/>
    </ligand>
</feature>
<feature type="binding site" evidence="11">
    <location>
        <position position="114"/>
    </location>
    <ligand>
        <name>ATP</name>
        <dbReference type="ChEBI" id="CHEBI:30616"/>
    </ligand>
</feature>
<dbReference type="GO" id="GO:0004810">
    <property type="term" value="F:CCA tRNA nucleotidyltransferase activity"/>
    <property type="evidence" value="ECO:0007669"/>
    <property type="project" value="UniProtKB-UniRule"/>
</dbReference>
<feature type="binding site" evidence="11">
    <location>
        <position position="30"/>
    </location>
    <ligand>
        <name>ATP</name>
        <dbReference type="ChEBI" id="CHEBI:30616"/>
    </ligand>
</feature>
<evidence type="ECO:0000259" key="12">
    <source>
        <dbReference type="Pfam" id="PF01743"/>
    </source>
</evidence>
<keyword evidence="9 11" id="KW-0460">Magnesium</keyword>
<evidence type="ECO:0000313" key="15">
    <source>
        <dbReference type="EMBL" id="TYR76480.1"/>
    </source>
</evidence>
<evidence type="ECO:0000256" key="3">
    <source>
        <dbReference type="ARBA" id="ARBA00022694"/>
    </source>
</evidence>
<feature type="binding site" evidence="11">
    <location>
        <position position="114"/>
    </location>
    <ligand>
        <name>CTP</name>
        <dbReference type="ChEBI" id="CHEBI:37563"/>
    </ligand>
</feature>
<evidence type="ECO:0000259" key="14">
    <source>
        <dbReference type="Pfam" id="PF13735"/>
    </source>
</evidence>
<dbReference type="InterPro" id="IPR050264">
    <property type="entry name" value="Bact_CCA-adding_enz_type3_sf"/>
</dbReference>
<evidence type="ECO:0000256" key="7">
    <source>
        <dbReference type="ARBA" id="ARBA00022800"/>
    </source>
</evidence>
<feature type="binding site" evidence="11">
    <location>
        <position position="166"/>
    </location>
    <ligand>
        <name>CTP</name>
        <dbReference type="ChEBI" id="CHEBI:37563"/>
    </ligand>
</feature>
<feature type="binding site" evidence="11">
    <location>
        <position position="163"/>
    </location>
    <ligand>
        <name>CTP</name>
        <dbReference type="ChEBI" id="CHEBI:37563"/>
    </ligand>
</feature>
<dbReference type="GO" id="GO:0160016">
    <property type="term" value="F:CCACCA tRNA nucleotidyltransferase activity"/>
    <property type="evidence" value="ECO:0007669"/>
    <property type="project" value="RHEA"/>
</dbReference>
<comment type="subunit">
    <text evidence="11">Homodimer.</text>
</comment>
<keyword evidence="8 11" id="KW-0067">ATP-binding</keyword>